<reference evidence="3" key="1">
    <citation type="journal article" date="2019" name="Int. J. Syst. Evol. Microbiol.">
        <title>The Global Catalogue of Microorganisms (GCM) 10K type strain sequencing project: providing services to taxonomists for standard genome sequencing and annotation.</title>
        <authorList>
            <consortium name="The Broad Institute Genomics Platform"/>
            <consortium name="The Broad Institute Genome Sequencing Center for Infectious Disease"/>
            <person name="Wu L."/>
            <person name="Ma J."/>
        </authorList>
    </citation>
    <scope>NUCLEOTIDE SEQUENCE [LARGE SCALE GENOMIC DNA]</scope>
    <source>
        <strain evidence="3">CCUG 59189</strain>
    </source>
</reference>
<feature type="domain" description="Methyltransferase FkbM" evidence="1">
    <location>
        <begin position="57"/>
        <end position="218"/>
    </location>
</feature>
<sequence>MSSIQKIILLESNTILYVDEHDNRGKWLIKQNGITQPHVTGIWRKIVNKWQPTIAIDVGVNYGEIMFSTAYDHNIQIVGIEANKLLDSCISKSIAEHPNASQIKMIYALASDKDTDENTFFVDKEWSGTSAVVPNNEHKFRTLKVNSTRIDSLFADQSLVKERLLFKIDVEGYEQFVLHGMNRLIKECSNCIGIIEFNSEFLERAGTDVDDFLRFLNENFKVYLLYSSFKVYHFERMNLESLKKHYRNEHFQKDLLLLSDNETIQQLDLKVKEIGQSLKE</sequence>
<dbReference type="Gene3D" id="3.40.50.150">
    <property type="entry name" value="Vaccinia Virus protein VP39"/>
    <property type="match status" value="1"/>
</dbReference>
<dbReference type="SUPFAM" id="SSF53335">
    <property type="entry name" value="S-adenosyl-L-methionine-dependent methyltransferases"/>
    <property type="match status" value="1"/>
</dbReference>
<proteinExistence type="predicted"/>
<accession>A0ABW3RTK5</accession>
<dbReference type="Pfam" id="PF05050">
    <property type="entry name" value="Methyltransf_21"/>
    <property type="match status" value="1"/>
</dbReference>
<organism evidence="2 3">
    <name type="scientific">Paenibacillus puldeungensis</name>
    <dbReference type="NCBI Taxonomy" id="696536"/>
    <lineage>
        <taxon>Bacteria</taxon>
        <taxon>Bacillati</taxon>
        <taxon>Bacillota</taxon>
        <taxon>Bacilli</taxon>
        <taxon>Bacillales</taxon>
        <taxon>Paenibacillaceae</taxon>
        <taxon>Paenibacillus</taxon>
    </lineage>
</organism>
<comment type="caution">
    <text evidence="2">The sequence shown here is derived from an EMBL/GenBank/DDBJ whole genome shotgun (WGS) entry which is preliminary data.</text>
</comment>
<gene>
    <name evidence="2" type="ORF">ACFQ3W_05580</name>
</gene>
<keyword evidence="3" id="KW-1185">Reference proteome</keyword>
<dbReference type="NCBIfam" id="TIGR01444">
    <property type="entry name" value="fkbM_fam"/>
    <property type="match status" value="1"/>
</dbReference>
<dbReference type="GO" id="GO:0032259">
    <property type="term" value="P:methylation"/>
    <property type="evidence" value="ECO:0007669"/>
    <property type="project" value="UniProtKB-KW"/>
</dbReference>
<dbReference type="GO" id="GO:0008168">
    <property type="term" value="F:methyltransferase activity"/>
    <property type="evidence" value="ECO:0007669"/>
    <property type="project" value="UniProtKB-KW"/>
</dbReference>
<dbReference type="Proteomes" id="UP001597262">
    <property type="component" value="Unassembled WGS sequence"/>
</dbReference>
<dbReference type="InterPro" id="IPR029063">
    <property type="entry name" value="SAM-dependent_MTases_sf"/>
</dbReference>
<dbReference type="InterPro" id="IPR006342">
    <property type="entry name" value="FkbM_mtfrase"/>
</dbReference>
<keyword evidence="2" id="KW-0489">Methyltransferase</keyword>
<dbReference type="EMBL" id="JBHTLM010000003">
    <property type="protein sequence ID" value="MFD1175776.1"/>
    <property type="molecule type" value="Genomic_DNA"/>
</dbReference>
<evidence type="ECO:0000259" key="1">
    <source>
        <dbReference type="Pfam" id="PF05050"/>
    </source>
</evidence>
<evidence type="ECO:0000313" key="2">
    <source>
        <dbReference type="EMBL" id="MFD1175776.1"/>
    </source>
</evidence>
<name>A0ABW3RTK5_9BACL</name>
<evidence type="ECO:0000313" key="3">
    <source>
        <dbReference type="Proteomes" id="UP001597262"/>
    </source>
</evidence>
<keyword evidence="2" id="KW-0808">Transferase</keyword>
<dbReference type="RefSeq" id="WP_379317486.1">
    <property type="nucleotide sequence ID" value="NZ_JBHTLM010000003.1"/>
</dbReference>
<protein>
    <submittedName>
        <fullName evidence="2">FkbM family methyltransferase</fullName>
    </submittedName>
</protein>